<comment type="similarity">
    <text evidence="1 2">Belongs to the UPF0235 family.</text>
</comment>
<accession>A0A838XWL5</accession>
<evidence type="ECO:0000256" key="2">
    <source>
        <dbReference type="HAMAP-Rule" id="MF_00634"/>
    </source>
</evidence>
<dbReference type="HAMAP" id="MF_00634">
    <property type="entry name" value="UPF0235"/>
    <property type="match status" value="1"/>
</dbReference>
<dbReference type="InterPro" id="IPR003746">
    <property type="entry name" value="DUF167"/>
</dbReference>
<dbReference type="SUPFAM" id="SSF69786">
    <property type="entry name" value="YggU-like"/>
    <property type="match status" value="1"/>
</dbReference>
<dbReference type="RefSeq" id="WP_181759630.1">
    <property type="nucleotide sequence ID" value="NZ_BMCR01000006.1"/>
</dbReference>
<dbReference type="NCBIfam" id="NF002348">
    <property type="entry name" value="PRK01310.1"/>
    <property type="match status" value="1"/>
</dbReference>
<dbReference type="SMART" id="SM01152">
    <property type="entry name" value="DUF167"/>
    <property type="match status" value="1"/>
</dbReference>
<evidence type="ECO:0000313" key="4">
    <source>
        <dbReference type="Proteomes" id="UP000559404"/>
    </source>
</evidence>
<comment type="caution">
    <text evidence="3">The sequence shown here is derived from an EMBL/GenBank/DDBJ whole genome shotgun (WGS) entry which is preliminary data.</text>
</comment>
<keyword evidence="4" id="KW-1185">Reference proteome</keyword>
<proteinExistence type="inferred from homology"/>
<dbReference type="EMBL" id="JACEON010000005">
    <property type="protein sequence ID" value="MBA4611434.1"/>
    <property type="molecule type" value="Genomic_DNA"/>
</dbReference>
<gene>
    <name evidence="3" type="ORF">H1W37_07220</name>
</gene>
<evidence type="ECO:0000313" key="3">
    <source>
        <dbReference type="EMBL" id="MBA4611434.1"/>
    </source>
</evidence>
<dbReference type="AlphaFoldDB" id="A0A838XWL5"/>
<dbReference type="Pfam" id="PF02594">
    <property type="entry name" value="DUF167"/>
    <property type="match status" value="1"/>
</dbReference>
<reference evidence="3 4" key="2">
    <citation type="submission" date="2020-08" db="EMBL/GenBank/DDBJ databases">
        <title>Stappia taiwanensis sp. nov., isolated from a coastal thermal spring.</title>
        <authorList>
            <person name="Kampfer P."/>
        </authorList>
    </citation>
    <scope>NUCLEOTIDE SEQUENCE [LARGE SCALE GENOMIC DNA]</scope>
    <source>
        <strain evidence="3 4">DSM 23284</strain>
    </source>
</reference>
<evidence type="ECO:0000256" key="1">
    <source>
        <dbReference type="ARBA" id="ARBA00010364"/>
    </source>
</evidence>
<reference evidence="3 4" key="1">
    <citation type="submission" date="2020-07" db="EMBL/GenBank/DDBJ databases">
        <authorList>
            <person name="Li M."/>
        </authorList>
    </citation>
    <scope>NUCLEOTIDE SEQUENCE [LARGE SCALE GENOMIC DNA]</scope>
    <source>
        <strain evidence="3 4">DSM 23284</strain>
    </source>
</reference>
<name>A0A838XWL5_9HYPH</name>
<dbReference type="Proteomes" id="UP000559404">
    <property type="component" value="Unassembled WGS sequence"/>
</dbReference>
<protein>
    <recommendedName>
        <fullName evidence="2">UPF0235 protein H1W37_07220</fullName>
    </recommendedName>
</protein>
<dbReference type="NCBIfam" id="TIGR00251">
    <property type="entry name" value="DUF167 family protein"/>
    <property type="match status" value="1"/>
</dbReference>
<dbReference type="InterPro" id="IPR036591">
    <property type="entry name" value="YggU-like_sf"/>
</dbReference>
<dbReference type="Gene3D" id="3.30.1200.10">
    <property type="entry name" value="YggU-like"/>
    <property type="match status" value="1"/>
</dbReference>
<organism evidence="3 4">
    <name type="scientific">Stappia taiwanensis</name>
    <dbReference type="NCBI Taxonomy" id="992267"/>
    <lineage>
        <taxon>Bacteria</taxon>
        <taxon>Pseudomonadati</taxon>
        <taxon>Pseudomonadota</taxon>
        <taxon>Alphaproteobacteria</taxon>
        <taxon>Hyphomicrobiales</taxon>
        <taxon>Stappiaceae</taxon>
        <taxon>Stappia</taxon>
    </lineage>
</organism>
<sequence length="109" mass="11398">MTGAETLPWRASGSGLRLAVRVTPKASRDGVDGVDVLSDGRPVLRLRVRALPDKGAANVATVKLLAKQLGLARSAVTLESGATARLKILHLDADPQECAARLMELCGGE</sequence>